<organism evidence="1">
    <name type="scientific">Streptomyces sp. NBC_00003</name>
    <dbReference type="NCBI Taxonomy" id="2903608"/>
    <lineage>
        <taxon>Bacteria</taxon>
        <taxon>Bacillati</taxon>
        <taxon>Actinomycetota</taxon>
        <taxon>Actinomycetes</taxon>
        <taxon>Kitasatosporales</taxon>
        <taxon>Streptomycetaceae</taxon>
        <taxon>Streptomyces</taxon>
    </lineage>
</organism>
<name>A0AAU2VB12_9ACTN</name>
<dbReference type="AlphaFoldDB" id="A0AAU2VB12"/>
<proteinExistence type="predicted"/>
<reference evidence="1" key="1">
    <citation type="submission" date="2022-10" db="EMBL/GenBank/DDBJ databases">
        <title>The complete genomes of actinobacterial strains from the NBC collection.</title>
        <authorList>
            <person name="Joergensen T.S."/>
            <person name="Alvarez Arevalo M."/>
            <person name="Sterndorff E.B."/>
            <person name="Faurdal D."/>
            <person name="Vuksanovic O."/>
            <person name="Mourched A.-S."/>
            <person name="Charusanti P."/>
            <person name="Shaw S."/>
            <person name="Blin K."/>
            <person name="Weber T."/>
        </authorList>
    </citation>
    <scope>NUCLEOTIDE SEQUENCE</scope>
    <source>
        <strain evidence="1">NBC_00003</strain>
    </source>
</reference>
<accession>A0AAU2VB12</accession>
<sequence>MAFDSFIPSIWTAHLIVNYDAANVLSSPLCVNNDYSGEISGIGSEVTINRITDPSVGDYTRYQDITLEKLDFKGQKLKIDQQKYWGFEVDDIDDYQAAGESIGTATIRAAAKLASEADAYIGGLMVDGAEDKSTVLAKDYGFDAVYNAILDLSLVLDNKSIPAGRFLVVTPEIKHQLLRDPRFTVASGYGSAEPIQNGVIGSIAGFTVHVTNHLPKDDKTQAYKALMVAGHRDGTTMANQIVKTEALRHPGHFADVVRGLHVYGAKVVRPECLATATLATS</sequence>
<dbReference type="EMBL" id="CP108318">
    <property type="protein sequence ID" value="WTW64512.1"/>
    <property type="molecule type" value="Genomic_DNA"/>
</dbReference>
<evidence type="ECO:0000313" key="1">
    <source>
        <dbReference type="EMBL" id="WTW64512.1"/>
    </source>
</evidence>
<gene>
    <name evidence="1" type="ORF">OG549_29840</name>
</gene>
<protein>
    <submittedName>
        <fullName evidence="1">N4-gp56 family major capsid protein</fullName>
    </submittedName>
</protein>